<evidence type="ECO:0000259" key="2">
    <source>
        <dbReference type="Pfam" id="PF02517"/>
    </source>
</evidence>
<dbReference type="GO" id="GO:0008237">
    <property type="term" value="F:metallopeptidase activity"/>
    <property type="evidence" value="ECO:0007669"/>
    <property type="project" value="UniProtKB-KW"/>
</dbReference>
<name>A0A4U2EM42_9VIBR</name>
<feature type="domain" description="CAAX prenyl protease 2/Lysostaphin resistance protein A-like" evidence="2">
    <location>
        <begin position="132"/>
        <end position="212"/>
    </location>
</feature>
<dbReference type="InterPro" id="IPR003675">
    <property type="entry name" value="Rce1/LyrA-like_dom"/>
</dbReference>
<gene>
    <name evidence="3" type="ORF">FCV91_23220</name>
</gene>
<accession>A0A4U2EM42</accession>
<dbReference type="Pfam" id="PF02517">
    <property type="entry name" value="Rce1-like"/>
    <property type="match status" value="1"/>
</dbReference>
<keyword evidence="1" id="KW-0472">Membrane</keyword>
<feature type="transmembrane region" description="Helical" evidence="1">
    <location>
        <begin position="209"/>
        <end position="226"/>
    </location>
</feature>
<dbReference type="GO" id="GO:0004175">
    <property type="term" value="F:endopeptidase activity"/>
    <property type="evidence" value="ECO:0007669"/>
    <property type="project" value="UniProtKB-ARBA"/>
</dbReference>
<evidence type="ECO:0000256" key="1">
    <source>
        <dbReference type="SAM" id="Phobius"/>
    </source>
</evidence>
<keyword evidence="3" id="KW-0378">Hydrolase</keyword>
<evidence type="ECO:0000313" key="3">
    <source>
        <dbReference type="EMBL" id="TKG01817.1"/>
    </source>
</evidence>
<sequence>MQELINLDMVQMDNFPTVGLKTSLPISILALALYYLWGDMGFNDLRGLFWVVAFVMMLTLKKSENSLFSVTPQVSSFTHHVFPITVLAIGVACITLFYMEFIRKYVTGQEVDYIVGFLVSGELEVSEKLNYLFETVILAPLSEEFFFRFILLSSICLLLRNKFVGVILSSLLFAYGHEDPVVAFSLGITASIVLLKYMSIYSAIIFHTIYNLWIYTVEVFIVPAFFFNDWDFAPSGNIGTTVSIMALAVSFLALLIIKRKEKSIQ</sequence>
<keyword evidence="1" id="KW-1133">Transmembrane helix</keyword>
<proteinExistence type="predicted"/>
<keyword evidence="3" id="KW-0482">Metalloprotease</keyword>
<dbReference type="AlphaFoldDB" id="A0A4U2EM42"/>
<dbReference type="GO" id="GO:0006508">
    <property type="term" value="P:proteolysis"/>
    <property type="evidence" value="ECO:0007669"/>
    <property type="project" value="UniProtKB-KW"/>
</dbReference>
<dbReference type="GO" id="GO:0080120">
    <property type="term" value="P:CAAX-box protein maturation"/>
    <property type="evidence" value="ECO:0007669"/>
    <property type="project" value="UniProtKB-ARBA"/>
</dbReference>
<feature type="transmembrane region" description="Helical" evidence="1">
    <location>
        <begin position="80"/>
        <end position="99"/>
    </location>
</feature>
<evidence type="ECO:0000313" key="4">
    <source>
        <dbReference type="Proteomes" id="UP000305840"/>
    </source>
</evidence>
<dbReference type="RefSeq" id="WP_136994787.1">
    <property type="nucleotide sequence ID" value="NZ_SYVO01000113.1"/>
</dbReference>
<organism evidence="3 4">
    <name type="scientific">Vibrio lentus</name>
    <dbReference type="NCBI Taxonomy" id="136468"/>
    <lineage>
        <taxon>Bacteria</taxon>
        <taxon>Pseudomonadati</taxon>
        <taxon>Pseudomonadota</taxon>
        <taxon>Gammaproteobacteria</taxon>
        <taxon>Vibrionales</taxon>
        <taxon>Vibrionaceae</taxon>
        <taxon>Vibrio</taxon>
    </lineage>
</organism>
<keyword evidence="1" id="KW-0812">Transmembrane</keyword>
<feature type="transmembrane region" description="Helical" evidence="1">
    <location>
        <begin position="181"/>
        <end position="197"/>
    </location>
</feature>
<dbReference type="Proteomes" id="UP000305840">
    <property type="component" value="Unassembled WGS sequence"/>
</dbReference>
<feature type="transmembrane region" description="Helical" evidence="1">
    <location>
        <begin position="149"/>
        <end position="175"/>
    </location>
</feature>
<feature type="transmembrane region" description="Helical" evidence="1">
    <location>
        <begin position="238"/>
        <end position="257"/>
    </location>
</feature>
<keyword evidence="3" id="KW-0645">Protease</keyword>
<comment type="caution">
    <text evidence="3">The sequence shown here is derived from an EMBL/GenBank/DDBJ whole genome shotgun (WGS) entry which is preliminary data.</text>
</comment>
<protein>
    <submittedName>
        <fullName evidence="3">CPBP family intramembrane metalloprotease</fullName>
    </submittedName>
</protein>
<dbReference type="EMBL" id="SYVO01000113">
    <property type="protein sequence ID" value="TKG01817.1"/>
    <property type="molecule type" value="Genomic_DNA"/>
</dbReference>
<reference evidence="3 4" key="1">
    <citation type="submission" date="2019-04" db="EMBL/GenBank/DDBJ databases">
        <title>A reverse ecology approach based on a biological definition of microbial populations.</title>
        <authorList>
            <person name="Arevalo P."/>
            <person name="Vaninsberghe D."/>
            <person name="Elsherbini J."/>
            <person name="Gore J."/>
            <person name="Polz M."/>
        </authorList>
    </citation>
    <scope>NUCLEOTIDE SEQUENCE [LARGE SCALE GENOMIC DNA]</scope>
    <source>
        <strain evidence="3 4">10N.222.48.A1</strain>
    </source>
</reference>
<feature type="transmembrane region" description="Helical" evidence="1">
    <location>
        <begin position="44"/>
        <end position="60"/>
    </location>
</feature>
<feature type="transmembrane region" description="Helical" evidence="1">
    <location>
        <begin position="20"/>
        <end position="37"/>
    </location>
</feature>